<evidence type="ECO:0000256" key="1">
    <source>
        <dbReference type="SAM" id="SignalP"/>
    </source>
</evidence>
<feature type="signal peptide" evidence="1">
    <location>
        <begin position="1"/>
        <end position="26"/>
    </location>
</feature>
<accession>A0ABV3Z2A6</accession>
<dbReference type="InterPro" id="IPR002566">
    <property type="entry name" value="Msp4_OMP-like"/>
</dbReference>
<comment type="caution">
    <text evidence="3">The sequence shown here is derived from an EMBL/GenBank/DDBJ whole genome shotgun (WGS) entry which is preliminary data.</text>
</comment>
<organism evidence="3 4">
    <name type="scientific">Hyphococcus lacteus</name>
    <dbReference type="NCBI Taxonomy" id="3143536"/>
    <lineage>
        <taxon>Bacteria</taxon>
        <taxon>Pseudomonadati</taxon>
        <taxon>Pseudomonadota</taxon>
        <taxon>Alphaproteobacteria</taxon>
        <taxon>Parvularculales</taxon>
        <taxon>Parvularculaceae</taxon>
        <taxon>Hyphococcus</taxon>
    </lineage>
</organism>
<dbReference type="SUPFAM" id="SSF56925">
    <property type="entry name" value="OMPA-like"/>
    <property type="match status" value="1"/>
</dbReference>
<gene>
    <name evidence="3" type="ORF">ABFZ84_05100</name>
</gene>
<evidence type="ECO:0000259" key="2">
    <source>
        <dbReference type="Pfam" id="PF01617"/>
    </source>
</evidence>
<keyword evidence="4" id="KW-1185">Reference proteome</keyword>
<feature type="domain" description="Msp4/OMP-like" evidence="2">
    <location>
        <begin position="120"/>
        <end position="178"/>
    </location>
</feature>
<keyword evidence="1" id="KW-0732">Signal</keyword>
<dbReference type="EMBL" id="JBEHZE010000001">
    <property type="protein sequence ID" value="MEX6632920.1"/>
    <property type="molecule type" value="Genomic_DNA"/>
</dbReference>
<evidence type="ECO:0000313" key="4">
    <source>
        <dbReference type="Proteomes" id="UP001560685"/>
    </source>
</evidence>
<dbReference type="InterPro" id="IPR011250">
    <property type="entry name" value="OMP/PagP_B-barrel"/>
</dbReference>
<protein>
    <submittedName>
        <fullName evidence="3">P44/Msp2 family outer membrane protein</fullName>
    </submittedName>
</protein>
<dbReference type="RefSeq" id="WP_369312855.1">
    <property type="nucleotide sequence ID" value="NZ_JBEHZE010000001.1"/>
</dbReference>
<dbReference type="Gene3D" id="2.40.160.20">
    <property type="match status" value="1"/>
</dbReference>
<evidence type="ECO:0000313" key="3">
    <source>
        <dbReference type="EMBL" id="MEX6632920.1"/>
    </source>
</evidence>
<name>A0ABV3Z2A6_9PROT</name>
<dbReference type="Proteomes" id="UP001560685">
    <property type="component" value="Unassembled WGS sequence"/>
</dbReference>
<feature type="chain" id="PRO_5047262323" evidence="1">
    <location>
        <begin position="27"/>
        <end position="235"/>
    </location>
</feature>
<sequence length="235" mass="25020">MNRVNAFSTTLFVAGIFVATSTIAAAQEPAKDGIYLRAGAGVNFASDWSQDYTYNPDATFVTPPPTGQAVNNDKGLVAAFAVGFDYADGIRTELEYRYATSQIDGVLINDAVAGPTVSTPVNDDIVAHLLMTNFYFDFTNKSPLTPFIGGGVGGAFVEDESANRDATLAYQGRAGVALAMGGGFSADLEYIYLRTNKLVFGVDEDDFVPGGPVGPSINDERYKASSVMLSLRKQF</sequence>
<dbReference type="Pfam" id="PF01617">
    <property type="entry name" value="Surface_Ag_2"/>
    <property type="match status" value="1"/>
</dbReference>
<proteinExistence type="predicted"/>
<reference evidence="3 4" key="1">
    <citation type="submission" date="2024-05" db="EMBL/GenBank/DDBJ databases">
        <title>Three bacterial strains, DH-69, EH-24, and ECK-19 isolated from coastal sediments.</title>
        <authorList>
            <person name="Ye Y.-Q."/>
            <person name="Du Z.-J."/>
        </authorList>
    </citation>
    <scope>NUCLEOTIDE SEQUENCE [LARGE SCALE GENOMIC DNA]</scope>
    <source>
        <strain evidence="3 4">ECK-19</strain>
    </source>
</reference>